<keyword evidence="3" id="KW-1185">Reference proteome</keyword>
<reference evidence="2" key="2">
    <citation type="submission" date="2020-05" db="UniProtKB">
        <authorList>
            <consortium name="EnsemblMetazoa"/>
        </authorList>
    </citation>
    <scope>IDENTIFICATION</scope>
</reference>
<name>A0A084WS53_ANOSI</name>
<dbReference type="EMBL" id="ATLV01026328">
    <property type="status" value="NOT_ANNOTATED_CDS"/>
    <property type="molecule type" value="Genomic_DNA"/>
</dbReference>
<dbReference type="Proteomes" id="UP000030765">
    <property type="component" value="Unassembled WGS sequence"/>
</dbReference>
<protein>
    <submittedName>
        <fullName evidence="1 2">Uncharacterized protein</fullName>
    </submittedName>
</protein>
<dbReference type="EnsemblMetazoa" id="ASIC021348-RA">
    <property type="protein sequence ID" value="ASIC021348-PA"/>
    <property type="gene ID" value="ASIC021348"/>
</dbReference>
<gene>
    <name evidence="1" type="ORF">ZHAS_00021348</name>
</gene>
<evidence type="ECO:0000313" key="2">
    <source>
        <dbReference type="EnsemblMetazoa" id="ASIC021348-PA"/>
    </source>
</evidence>
<reference evidence="1 3" key="1">
    <citation type="journal article" date="2014" name="BMC Genomics">
        <title>Genome sequence of Anopheles sinensis provides insight into genetics basis of mosquito competence for malaria parasites.</title>
        <authorList>
            <person name="Zhou D."/>
            <person name="Zhang D."/>
            <person name="Ding G."/>
            <person name="Shi L."/>
            <person name="Hou Q."/>
            <person name="Ye Y."/>
            <person name="Xu Y."/>
            <person name="Zhou H."/>
            <person name="Xiong C."/>
            <person name="Li S."/>
            <person name="Yu J."/>
            <person name="Hong S."/>
            <person name="Yu X."/>
            <person name="Zou P."/>
            <person name="Chen C."/>
            <person name="Chang X."/>
            <person name="Wang W."/>
            <person name="Lv Y."/>
            <person name="Sun Y."/>
            <person name="Ma L."/>
            <person name="Shen B."/>
            <person name="Zhu C."/>
        </authorList>
    </citation>
    <scope>NUCLEOTIDE SEQUENCE [LARGE SCALE GENOMIC DNA]</scope>
</reference>
<evidence type="ECO:0000313" key="3">
    <source>
        <dbReference type="Proteomes" id="UP000030765"/>
    </source>
</evidence>
<accession>A0A084WS53</accession>
<organism evidence="1">
    <name type="scientific">Anopheles sinensis</name>
    <name type="common">Mosquito</name>
    <dbReference type="NCBI Taxonomy" id="74873"/>
    <lineage>
        <taxon>Eukaryota</taxon>
        <taxon>Metazoa</taxon>
        <taxon>Ecdysozoa</taxon>
        <taxon>Arthropoda</taxon>
        <taxon>Hexapoda</taxon>
        <taxon>Insecta</taxon>
        <taxon>Pterygota</taxon>
        <taxon>Neoptera</taxon>
        <taxon>Endopterygota</taxon>
        <taxon>Diptera</taxon>
        <taxon>Nematocera</taxon>
        <taxon>Culicoidea</taxon>
        <taxon>Culicidae</taxon>
        <taxon>Anophelinae</taxon>
        <taxon>Anopheles</taxon>
    </lineage>
</organism>
<dbReference type="VEuPathDB" id="VectorBase:ASIC021348"/>
<dbReference type="EMBL" id="KE525409">
    <property type="protein sequence ID" value="KFB53047.1"/>
    <property type="molecule type" value="Genomic_DNA"/>
</dbReference>
<proteinExistence type="predicted"/>
<sequence>MEARDAIRHKNVAIARGGLRKRSAEGQRGWILIVDTYRATQQPNATTAARRKICAIARGSTSG</sequence>
<dbReference type="AlphaFoldDB" id="A0A084WS53"/>
<evidence type="ECO:0000313" key="1">
    <source>
        <dbReference type="EMBL" id="KFB53047.1"/>
    </source>
</evidence>